<feature type="compositionally biased region" description="Basic and acidic residues" evidence="1">
    <location>
        <begin position="1"/>
        <end position="19"/>
    </location>
</feature>
<comment type="caution">
    <text evidence="2">The sequence shown here is derived from an EMBL/GenBank/DDBJ whole genome shotgun (WGS) entry which is preliminary data.</text>
</comment>
<evidence type="ECO:0000313" key="3">
    <source>
        <dbReference type="Proteomes" id="UP001549145"/>
    </source>
</evidence>
<organism evidence="2 3">
    <name type="scientific">Methylobacterium goesingense</name>
    <dbReference type="NCBI Taxonomy" id="243690"/>
    <lineage>
        <taxon>Bacteria</taxon>
        <taxon>Pseudomonadati</taxon>
        <taxon>Pseudomonadota</taxon>
        <taxon>Alphaproteobacteria</taxon>
        <taxon>Hyphomicrobiales</taxon>
        <taxon>Methylobacteriaceae</taxon>
        <taxon>Methylobacterium</taxon>
    </lineage>
</organism>
<evidence type="ECO:0000256" key="1">
    <source>
        <dbReference type="SAM" id="MobiDB-lite"/>
    </source>
</evidence>
<name>A0ABV2LCW0_9HYPH</name>
<sequence length="114" mass="12611">MPLSELHHAKGRDPFDRDPACSASAAFDQNSGETVQASELATYATVLAQYHLHAESKFWNGRSLDAGTTLRRHVVVLGSTYIGKEANRWEEQFFTGRDLQAAVTTVARWMAGQT</sequence>
<protein>
    <submittedName>
        <fullName evidence="2">Uncharacterized protein</fullName>
    </submittedName>
</protein>
<dbReference type="EMBL" id="JBEPMM010000016">
    <property type="protein sequence ID" value="MET3694561.1"/>
    <property type="molecule type" value="Genomic_DNA"/>
</dbReference>
<dbReference type="Proteomes" id="UP001549145">
    <property type="component" value="Unassembled WGS sequence"/>
</dbReference>
<reference evidence="2 3" key="1">
    <citation type="submission" date="2024-06" db="EMBL/GenBank/DDBJ databases">
        <title>Genomic Encyclopedia of Type Strains, Phase IV (KMG-IV): sequencing the most valuable type-strain genomes for metagenomic binning, comparative biology and taxonomic classification.</title>
        <authorList>
            <person name="Goeker M."/>
        </authorList>
    </citation>
    <scope>NUCLEOTIDE SEQUENCE [LARGE SCALE GENOMIC DNA]</scope>
    <source>
        <strain evidence="2 3">DSM 21331</strain>
    </source>
</reference>
<dbReference type="RefSeq" id="WP_238282273.1">
    <property type="nucleotide sequence ID" value="NZ_BPQL01000161.1"/>
</dbReference>
<accession>A0ABV2LCW0</accession>
<evidence type="ECO:0000313" key="2">
    <source>
        <dbReference type="EMBL" id="MET3694561.1"/>
    </source>
</evidence>
<keyword evidence="3" id="KW-1185">Reference proteome</keyword>
<gene>
    <name evidence="2" type="ORF">ABID43_004123</name>
</gene>
<proteinExistence type="predicted"/>
<feature type="region of interest" description="Disordered" evidence="1">
    <location>
        <begin position="1"/>
        <end position="23"/>
    </location>
</feature>